<dbReference type="SUPFAM" id="SSF50475">
    <property type="entry name" value="FMN-binding split barrel"/>
    <property type="match status" value="1"/>
</dbReference>
<protein>
    <submittedName>
        <fullName evidence="3">Nitroreductase family deazaflavin-dependent oxidoreductase</fullName>
    </submittedName>
</protein>
<sequence length="135" mass="15038">MDIRSINRAVIEQFRAGGEVEGMHRDRLLLLTTTGRRSGEPRTSPMMFHPDGERLLVIASDMGAATHPAWYLNLAADPHVVVEVGRERYPALAEVLSGAERDRVWSEITQAHPFFVDHEAKAGDREIPVVALTRA</sequence>
<dbReference type="InterPro" id="IPR004378">
    <property type="entry name" value="F420H2_quin_Rdtase"/>
</dbReference>
<comment type="catalytic activity">
    <reaction evidence="2">
        <text>oxidized coenzyme F420-(gamma-L-Glu)(n) + a quinol + H(+) = reduced coenzyme F420-(gamma-L-Glu)(n) + a quinone</text>
        <dbReference type="Rhea" id="RHEA:39663"/>
        <dbReference type="Rhea" id="RHEA-COMP:12939"/>
        <dbReference type="Rhea" id="RHEA-COMP:14378"/>
        <dbReference type="ChEBI" id="CHEBI:15378"/>
        <dbReference type="ChEBI" id="CHEBI:24646"/>
        <dbReference type="ChEBI" id="CHEBI:132124"/>
        <dbReference type="ChEBI" id="CHEBI:133980"/>
        <dbReference type="ChEBI" id="CHEBI:139511"/>
    </reaction>
</comment>
<comment type="similarity">
    <text evidence="1">Belongs to the F420H(2)-dependent quinone reductase family.</text>
</comment>
<evidence type="ECO:0000313" key="3">
    <source>
        <dbReference type="EMBL" id="MCO1657996.1"/>
    </source>
</evidence>
<organism evidence="3 4">
    <name type="scientific">Pseudonocardia humida</name>
    <dbReference type="NCBI Taxonomy" id="2800819"/>
    <lineage>
        <taxon>Bacteria</taxon>
        <taxon>Bacillati</taxon>
        <taxon>Actinomycetota</taxon>
        <taxon>Actinomycetes</taxon>
        <taxon>Pseudonocardiales</taxon>
        <taxon>Pseudonocardiaceae</taxon>
        <taxon>Pseudonocardia</taxon>
    </lineage>
</organism>
<name>A0ABT1A4Z3_9PSEU</name>
<dbReference type="Pfam" id="PF04075">
    <property type="entry name" value="F420H2_quin_red"/>
    <property type="match status" value="1"/>
</dbReference>
<evidence type="ECO:0000256" key="2">
    <source>
        <dbReference type="ARBA" id="ARBA00049106"/>
    </source>
</evidence>
<dbReference type="PANTHER" id="PTHR39428">
    <property type="entry name" value="F420H(2)-DEPENDENT QUINONE REDUCTASE RV1261C"/>
    <property type="match status" value="1"/>
</dbReference>
<reference evidence="3" key="1">
    <citation type="submission" date="2021-04" db="EMBL/GenBank/DDBJ databases">
        <title>Pseudonocardia sp. nov., isolated from sandy soil of mangrove forest.</title>
        <authorList>
            <person name="Zan Z."/>
            <person name="Huang R."/>
            <person name="Liu W."/>
        </authorList>
    </citation>
    <scope>NUCLEOTIDE SEQUENCE</scope>
    <source>
        <strain evidence="3">S2-4</strain>
    </source>
</reference>
<dbReference type="EMBL" id="JAGSOV010000049">
    <property type="protein sequence ID" value="MCO1657996.1"/>
    <property type="molecule type" value="Genomic_DNA"/>
</dbReference>
<dbReference type="PANTHER" id="PTHR39428:SF1">
    <property type="entry name" value="F420H(2)-DEPENDENT QUINONE REDUCTASE RV1261C"/>
    <property type="match status" value="1"/>
</dbReference>
<dbReference type="RefSeq" id="WP_252441647.1">
    <property type="nucleotide sequence ID" value="NZ_JAGSOV010000049.1"/>
</dbReference>
<gene>
    <name evidence="3" type="ORF">KDL28_23310</name>
</gene>
<evidence type="ECO:0000313" key="4">
    <source>
        <dbReference type="Proteomes" id="UP001165283"/>
    </source>
</evidence>
<dbReference type="InterPro" id="IPR012349">
    <property type="entry name" value="Split_barrel_FMN-bd"/>
</dbReference>
<keyword evidence="4" id="KW-1185">Reference proteome</keyword>
<dbReference type="Proteomes" id="UP001165283">
    <property type="component" value="Unassembled WGS sequence"/>
</dbReference>
<proteinExistence type="inferred from homology"/>
<dbReference type="NCBIfam" id="TIGR00026">
    <property type="entry name" value="hi_GC_TIGR00026"/>
    <property type="match status" value="1"/>
</dbReference>
<evidence type="ECO:0000256" key="1">
    <source>
        <dbReference type="ARBA" id="ARBA00008710"/>
    </source>
</evidence>
<accession>A0ABT1A4Z3</accession>
<dbReference type="Gene3D" id="2.30.110.10">
    <property type="entry name" value="Electron Transport, Fmn-binding Protein, Chain A"/>
    <property type="match status" value="1"/>
</dbReference>
<comment type="caution">
    <text evidence="3">The sequence shown here is derived from an EMBL/GenBank/DDBJ whole genome shotgun (WGS) entry which is preliminary data.</text>
</comment>